<evidence type="ECO:0000256" key="10">
    <source>
        <dbReference type="ARBA" id="ARBA00059451"/>
    </source>
</evidence>
<reference evidence="17" key="1">
    <citation type="submission" date="2020-07" db="EMBL/GenBank/DDBJ databases">
        <title>A long reads based de novo assembly of the rainbow trout Arlee double haploid line genome.</title>
        <authorList>
            <person name="Gao G."/>
            <person name="Palti Y."/>
        </authorList>
    </citation>
    <scope>NUCLEOTIDE SEQUENCE [LARGE SCALE GENOMIC DNA]</scope>
</reference>
<evidence type="ECO:0000256" key="6">
    <source>
        <dbReference type="ARBA" id="ARBA00022837"/>
    </source>
</evidence>
<evidence type="ECO:0000256" key="8">
    <source>
        <dbReference type="ARBA" id="ARBA00023157"/>
    </source>
</evidence>
<name>A0A8C7TNM7_ONCMY</name>
<evidence type="ECO:0000256" key="15">
    <source>
        <dbReference type="SAM" id="SignalP"/>
    </source>
</evidence>
<evidence type="ECO:0000259" key="16">
    <source>
        <dbReference type="PROSITE" id="PS50871"/>
    </source>
</evidence>
<evidence type="ECO:0000256" key="11">
    <source>
        <dbReference type="ARBA" id="ARBA00061290"/>
    </source>
</evidence>
<dbReference type="Proteomes" id="UP000694395">
    <property type="component" value="Chromosome 27"/>
</dbReference>
<accession>A0A8C7TNM7</accession>
<protein>
    <recommendedName>
        <fullName evidence="13">Otolin-1</fullName>
    </recommendedName>
</protein>
<dbReference type="GO" id="GO:0046872">
    <property type="term" value="F:metal ion binding"/>
    <property type="evidence" value="ECO:0007669"/>
    <property type="project" value="UniProtKB-KW"/>
</dbReference>
<keyword evidence="3" id="KW-0272">Extracellular matrix</keyword>
<dbReference type="Pfam" id="PF00386">
    <property type="entry name" value="C1q"/>
    <property type="match status" value="1"/>
</dbReference>
<keyword evidence="9" id="KW-0325">Glycoprotein</keyword>
<sequence>MLSYHSALLAVAVMPFTVTSVSTKTTQRPKYQYTKKPMPYREQPRITMQPLTTIIPNTLKSVDKSDPMDPYPLVTTETTTYPSDSNQDYYTETTGPPGVGHDNYTLDYNECYFNFCECCLPEKGPRGPKGGRGLPGEHKRETIHYLFEIFKGDRGYRVPSVIYLSFPGTLGIPGKQGESGNQPNPLTHIGTYRQRNHETRLPVPVPGTLGLPGVDGMQGSPGVAGDQGDPGPPGAQGEPGVRGLPGHQGGRGIGDRGPRGIRGAKGNGVSVGLSPSKSFPPSGFPVRFDKVFHNGENHYNSSSNSFTCAHGGVYMFSYHITVRNKPLRAALVVNGVRKVRTRDSPYGQDIDQAYSLVLLQLAAGDQVWLETLRDWNGVYASSDDDSTFSGFLLYADKP</sequence>
<dbReference type="InterPro" id="IPR050392">
    <property type="entry name" value="Collagen/C1q_domain"/>
</dbReference>
<dbReference type="GeneTree" id="ENSGT00940000155435"/>
<organism evidence="17 18">
    <name type="scientific">Oncorhynchus mykiss</name>
    <name type="common">Rainbow trout</name>
    <name type="synonym">Salmo gairdneri</name>
    <dbReference type="NCBI Taxonomy" id="8022"/>
    <lineage>
        <taxon>Eukaryota</taxon>
        <taxon>Metazoa</taxon>
        <taxon>Chordata</taxon>
        <taxon>Craniata</taxon>
        <taxon>Vertebrata</taxon>
        <taxon>Euteleostomi</taxon>
        <taxon>Actinopterygii</taxon>
        <taxon>Neopterygii</taxon>
        <taxon>Teleostei</taxon>
        <taxon>Protacanthopterygii</taxon>
        <taxon>Salmoniformes</taxon>
        <taxon>Salmonidae</taxon>
        <taxon>Salmoninae</taxon>
        <taxon>Oncorhynchus</taxon>
    </lineage>
</organism>
<evidence type="ECO:0000256" key="4">
    <source>
        <dbReference type="ARBA" id="ARBA00022723"/>
    </source>
</evidence>
<comment type="subcellular location">
    <subcellularLocation>
        <location evidence="1">Secreted</location>
        <location evidence="1">Extracellular space</location>
        <location evidence="1">Extracellular matrix</location>
    </subcellularLocation>
</comment>
<dbReference type="GO" id="GO:0005581">
    <property type="term" value="C:collagen trimer"/>
    <property type="evidence" value="ECO:0007669"/>
    <property type="project" value="UniProtKB-KW"/>
</dbReference>
<feature type="compositionally biased region" description="Low complexity" evidence="14">
    <location>
        <begin position="221"/>
        <end position="241"/>
    </location>
</feature>
<dbReference type="FunFam" id="2.60.120.40:FF:000001">
    <property type="entry name" value="Complement C1q B chain"/>
    <property type="match status" value="1"/>
</dbReference>
<proteinExistence type="inferred from homology"/>
<keyword evidence="2" id="KW-0964">Secreted</keyword>
<dbReference type="PROSITE" id="PS50871">
    <property type="entry name" value="C1Q"/>
    <property type="match status" value="1"/>
</dbReference>
<dbReference type="SUPFAM" id="SSF49842">
    <property type="entry name" value="TNF-like"/>
    <property type="match status" value="1"/>
</dbReference>
<evidence type="ECO:0000256" key="9">
    <source>
        <dbReference type="ARBA" id="ARBA00023180"/>
    </source>
</evidence>
<dbReference type="PANTHER" id="PTHR15427:SF51">
    <property type="entry name" value="OTOLIN 1"/>
    <property type="match status" value="1"/>
</dbReference>
<dbReference type="AlphaFoldDB" id="A0A8C7TNM7"/>
<keyword evidence="18" id="KW-1185">Reference proteome</keyword>
<evidence type="ECO:0000256" key="5">
    <source>
        <dbReference type="ARBA" id="ARBA00022729"/>
    </source>
</evidence>
<evidence type="ECO:0000256" key="14">
    <source>
        <dbReference type="SAM" id="MobiDB-lite"/>
    </source>
</evidence>
<keyword evidence="8" id="KW-1015">Disulfide bond</keyword>
<evidence type="ECO:0000256" key="7">
    <source>
        <dbReference type="ARBA" id="ARBA00023119"/>
    </source>
</evidence>
<comment type="similarity">
    <text evidence="11">Belongs to the OTOL1 family.</text>
</comment>
<evidence type="ECO:0000256" key="2">
    <source>
        <dbReference type="ARBA" id="ARBA00022525"/>
    </source>
</evidence>
<feature type="chain" id="PRO_5035425712" description="Otolin-1" evidence="15">
    <location>
        <begin position="24"/>
        <end position="398"/>
    </location>
</feature>
<keyword evidence="4" id="KW-0479">Metal-binding</keyword>
<feature type="domain" description="C1q" evidence="16">
    <location>
        <begin position="262"/>
        <end position="398"/>
    </location>
</feature>
<dbReference type="PANTHER" id="PTHR15427">
    <property type="entry name" value="EMILIN ELASTIN MICROFIBRIL INTERFACE-LOCATED PROTEIN ELASTIN MICROFIBRIL INTERFACER"/>
    <property type="match status" value="1"/>
</dbReference>
<dbReference type="Ensembl" id="ENSOMYT00000092110.2">
    <property type="protein sequence ID" value="ENSOMYP00000084558.2"/>
    <property type="gene ID" value="ENSOMYG00000039026.2"/>
</dbReference>
<feature type="region of interest" description="Disordered" evidence="14">
    <location>
        <begin position="210"/>
        <end position="276"/>
    </location>
</feature>
<keyword evidence="5 15" id="KW-0732">Signal</keyword>
<evidence type="ECO:0000256" key="12">
    <source>
        <dbReference type="ARBA" id="ARBA00063507"/>
    </source>
</evidence>
<comment type="function">
    <text evidence="10">Collagen-like protein, which provides an organic scaffold for otoliths onto the sensory epithelium of the inner ear. Acts as a scaffold for biomineralization by sequestering calcium.</text>
</comment>
<keyword evidence="7" id="KW-0176">Collagen</keyword>
<evidence type="ECO:0000313" key="18">
    <source>
        <dbReference type="Proteomes" id="UP000694395"/>
    </source>
</evidence>
<dbReference type="InterPro" id="IPR001073">
    <property type="entry name" value="C1q_dom"/>
</dbReference>
<reference evidence="17" key="2">
    <citation type="submission" date="2025-08" db="UniProtKB">
        <authorList>
            <consortium name="Ensembl"/>
        </authorList>
    </citation>
    <scope>IDENTIFICATION</scope>
</reference>
<evidence type="ECO:0000313" key="17">
    <source>
        <dbReference type="Ensembl" id="ENSOMYP00000084558.2"/>
    </source>
</evidence>
<dbReference type="InterPro" id="IPR008983">
    <property type="entry name" value="Tumour_necrosis_fac-like_dom"/>
</dbReference>
<evidence type="ECO:0000256" key="13">
    <source>
        <dbReference type="ARBA" id="ARBA00073997"/>
    </source>
</evidence>
<evidence type="ECO:0000256" key="3">
    <source>
        <dbReference type="ARBA" id="ARBA00022530"/>
    </source>
</evidence>
<reference evidence="17" key="3">
    <citation type="submission" date="2025-09" db="UniProtKB">
        <authorList>
            <consortium name="Ensembl"/>
        </authorList>
    </citation>
    <scope>IDENTIFICATION</scope>
</reference>
<comment type="subunit">
    <text evidence="12">Homooligomer; disulfide-linked; probably forms homotrimers. Interacts with otomp.</text>
</comment>
<keyword evidence="6" id="KW-0106">Calcium</keyword>
<dbReference type="PRINTS" id="PR00007">
    <property type="entry name" value="COMPLEMNTC1Q"/>
</dbReference>
<evidence type="ECO:0000256" key="1">
    <source>
        <dbReference type="ARBA" id="ARBA00004498"/>
    </source>
</evidence>
<dbReference type="SMART" id="SM00110">
    <property type="entry name" value="C1Q"/>
    <property type="match status" value="1"/>
</dbReference>
<feature type="signal peptide" evidence="15">
    <location>
        <begin position="1"/>
        <end position="23"/>
    </location>
</feature>
<dbReference type="Gene3D" id="2.60.120.40">
    <property type="match status" value="1"/>
</dbReference>